<evidence type="ECO:0000313" key="3">
    <source>
        <dbReference type="EMBL" id="TEB34606.1"/>
    </source>
</evidence>
<keyword evidence="4" id="KW-1185">Reference proteome</keyword>
<dbReference type="AlphaFoldDB" id="A0A4Y7TKA7"/>
<accession>A0A4Y7TKA7</accession>
<dbReference type="EMBL" id="QPFP01000009">
    <property type="protein sequence ID" value="TEB34606.1"/>
    <property type="molecule type" value="Genomic_DNA"/>
</dbReference>
<evidence type="ECO:0000259" key="2">
    <source>
        <dbReference type="PROSITE" id="PS00028"/>
    </source>
</evidence>
<evidence type="ECO:0000256" key="1">
    <source>
        <dbReference type="SAM" id="MobiDB-lite"/>
    </source>
</evidence>
<name>A0A4Y7TKA7_COPMI</name>
<dbReference type="Proteomes" id="UP000298030">
    <property type="component" value="Unassembled WGS sequence"/>
</dbReference>
<organism evidence="3 4">
    <name type="scientific">Coprinellus micaceus</name>
    <name type="common">Glistening ink-cap mushroom</name>
    <name type="synonym">Coprinus micaceus</name>
    <dbReference type="NCBI Taxonomy" id="71717"/>
    <lineage>
        <taxon>Eukaryota</taxon>
        <taxon>Fungi</taxon>
        <taxon>Dikarya</taxon>
        <taxon>Basidiomycota</taxon>
        <taxon>Agaricomycotina</taxon>
        <taxon>Agaricomycetes</taxon>
        <taxon>Agaricomycetidae</taxon>
        <taxon>Agaricales</taxon>
        <taxon>Agaricineae</taxon>
        <taxon>Psathyrellaceae</taxon>
        <taxon>Coprinellus</taxon>
    </lineage>
</organism>
<dbReference type="InterPro" id="IPR013087">
    <property type="entry name" value="Znf_C2H2_type"/>
</dbReference>
<protein>
    <recommendedName>
        <fullName evidence="2">C2H2-type domain-containing protein</fullName>
    </recommendedName>
</protein>
<sequence>MTTEQNLQHALLQQAIQHSLEGAGSPSEANNKRYAIFFPTGLPDSYINGASESVAQDRCERRDDTTWSPSSDDLSTWEFHAPLSNHASRRHSTASSATQACTPAQQLASRYRAGMPLHSILSGSTTLTTATSTSVSASSSHYSTWAIVDEHHPQPGTDLKPLYRLSRAEALQRTLAEPHRYTQAQRASEGGPVKCERPACTGQLQNLEGLMRHLHIHDLHDQRSRLECHRCDGHFSALEEYLSHICGPQPRRRRSRLNSLPGFMSGIASPIREGFSKFLNTIRP</sequence>
<gene>
    <name evidence="3" type="ORF">FA13DRAFT_1789018</name>
</gene>
<comment type="caution">
    <text evidence="3">The sequence shown here is derived from an EMBL/GenBank/DDBJ whole genome shotgun (WGS) entry which is preliminary data.</text>
</comment>
<feature type="compositionally biased region" description="Basic and acidic residues" evidence="1">
    <location>
        <begin position="55"/>
        <end position="65"/>
    </location>
</feature>
<reference evidence="3 4" key="1">
    <citation type="journal article" date="2019" name="Nat. Ecol. Evol.">
        <title>Megaphylogeny resolves global patterns of mushroom evolution.</title>
        <authorList>
            <person name="Varga T."/>
            <person name="Krizsan K."/>
            <person name="Foldi C."/>
            <person name="Dima B."/>
            <person name="Sanchez-Garcia M."/>
            <person name="Sanchez-Ramirez S."/>
            <person name="Szollosi G.J."/>
            <person name="Szarkandi J.G."/>
            <person name="Papp V."/>
            <person name="Albert L."/>
            <person name="Andreopoulos W."/>
            <person name="Angelini C."/>
            <person name="Antonin V."/>
            <person name="Barry K.W."/>
            <person name="Bougher N.L."/>
            <person name="Buchanan P."/>
            <person name="Buyck B."/>
            <person name="Bense V."/>
            <person name="Catcheside P."/>
            <person name="Chovatia M."/>
            <person name="Cooper J."/>
            <person name="Damon W."/>
            <person name="Desjardin D."/>
            <person name="Finy P."/>
            <person name="Geml J."/>
            <person name="Haridas S."/>
            <person name="Hughes K."/>
            <person name="Justo A."/>
            <person name="Karasinski D."/>
            <person name="Kautmanova I."/>
            <person name="Kiss B."/>
            <person name="Kocsube S."/>
            <person name="Kotiranta H."/>
            <person name="LaButti K.M."/>
            <person name="Lechner B.E."/>
            <person name="Liimatainen K."/>
            <person name="Lipzen A."/>
            <person name="Lukacs Z."/>
            <person name="Mihaltcheva S."/>
            <person name="Morgado L.N."/>
            <person name="Niskanen T."/>
            <person name="Noordeloos M.E."/>
            <person name="Ohm R.A."/>
            <person name="Ortiz-Santana B."/>
            <person name="Ovrebo C."/>
            <person name="Racz N."/>
            <person name="Riley R."/>
            <person name="Savchenko A."/>
            <person name="Shiryaev A."/>
            <person name="Soop K."/>
            <person name="Spirin V."/>
            <person name="Szebenyi C."/>
            <person name="Tomsovsky M."/>
            <person name="Tulloss R.E."/>
            <person name="Uehling J."/>
            <person name="Grigoriev I.V."/>
            <person name="Vagvolgyi C."/>
            <person name="Papp T."/>
            <person name="Martin F.M."/>
            <person name="Miettinen O."/>
            <person name="Hibbett D.S."/>
            <person name="Nagy L.G."/>
        </authorList>
    </citation>
    <scope>NUCLEOTIDE SEQUENCE [LARGE SCALE GENOMIC DNA]</scope>
    <source>
        <strain evidence="3 4">FP101781</strain>
    </source>
</reference>
<evidence type="ECO:0000313" key="4">
    <source>
        <dbReference type="Proteomes" id="UP000298030"/>
    </source>
</evidence>
<proteinExistence type="predicted"/>
<feature type="region of interest" description="Disordered" evidence="1">
    <location>
        <begin position="53"/>
        <end position="72"/>
    </location>
</feature>
<dbReference type="OrthoDB" id="3258262at2759"/>
<feature type="domain" description="C2H2-type" evidence="2">
    <location>
        <begin position="195"/>
        <end position="217"/>
    </location>
</feature>
<dbReference type="PROSITE" id="PS00028">
    <property type="entry name" value="ZINC_FINGER_C2H2_1"/>
    <property type="match status" value="1"/>
</dbReference>